<dbReference type="GO" id="GO:0006515">
    <property type="term" value="P:protein quality control for misfolded or incompletely synthesized proteins"/>
    <property type="evidence" value="ECO:0007669"/>
    <property type="project" value="UniProtKB-UniRule"/>
</dbReference>
<evidence type="ECO:0000256" key="6">
    <source>
        <dbReference type="ARBA" id="ARBA00050038"/>
    </source>
</evidence>
<dbReference type="NCBIfam" id="TIGR00447">
    <property type="entry name" value="pth"/>
    <property type="match status" value="1"/>
</dbReference>
<protein>
    <recommendedName>
        <fullName evidence="6 7">Peptidyl-tRNA hydrolase</fullName>
        <shortName evidence="7">Pth</shortName>
        <ecNumber evidence="1 7">3.1.1.29</ecNumber>
    </recommendedName>
</protein>
<dbReference type="CDD" id="cd00462">
    <property type="entry name" value="PTH"/>
    <property type="match status" value="1"/>
</dbReference>
<evidence type="ECO:0000256" key="5">
    <source>
        <dbReference type="ARBA" id="ARBA00038063"/>
    </source>
</evidence>
<organism evidence="10 11">
    <name type="scientific">Candidatus Schekmanbacteria bacterium RBG_16_38_10</name>
    <dbReference type="NCBI Taxonomy" id="1817879"/>
    <lineage>
        <taxon>Bacteria</taxon>
        <taxon>Candidatus Schekmaniibacteriota</taxon>
    </lineage>
</organism>
<evidence type="ECO:0000256" key="3">
    <source>
        <dbReference type="ARBA" id="ARBA00022801"/>
    </source>
</evidence>
<gene>
    <name evidence="7" type="primary">pth</name>
    <name evidence="10" type="ORF">A2W05_11760</name>
</gene>
<dbReference type="PROSITE" id="PS01195">
    <property type="entry name" value="PEPT_TRNA_HYDROL_1"/>
    <property type="match status" value="1"/>
</dbReference>
<evidence type="ECO:0000256" key="2">
    <source>
        <dbReference type="ARBA" id="ARBA00022555"/>
    </source>
</evidence>
<keyword evidence="3 7" id="KW-0378">Hydrolase</keyword>
<evidence type="ECO:0000256" key="4">
    <source>
        <dbReference type="ARBA" id="ARBA00022884"/>
    </source>
</evidence>
<feature type="active site" description="Proton acceptor" evidence="7">
    <location>
        <position position="22"/>
    </location>
</feature>
<dbReference type="Gene3D" id="3.40.50.1470">
    <property type="entry name" value="Peptidyl-tRNA hydrolase"/>
    <property type="match status" value="1"/>
</dbReference>
<proteinExistence type="inferred from homology"/>
<comment type="catalytic activity">
    <reaction evidence="7 8">
        <text>an N-acyl-L-alpha-aminoacyl-tRNA + H2O = an N-acyl-L-amino acid + a tRNA + H(+)</text>
        <dbReference type="Rhea" id="RHEA:54448"/>
        <dbReference type="Rhea" id="RHEA-COMP:10123"/>
        <dbReference type="Rhea" id="RHEA-COMP:13883"/>
        <dbReference type="ChEBI" id="CHEBI:15377"/>
        <dbReference type="ChEBI" id="CHEBI:15378"/>
        <dbReference type="ChEBI" id="CHEBI:59874"/>
        <dbReference type="ChEBI" id="CHEBI:78442"/>
        <dbReference type="ChEBI" id="CHEBI:138191"/>
        <dbReference type="EC" id="3.1.1.29"/>
    </reaction>
</comment>
<evidence type="ECO:0000313" key="10">
    <source>
        <dbReference type="EMBL" id="OGL47722.1"/>
    </source>
</evidence>
<dbReference type="GO" id="GO:0000049">
    <property type="term" value="F:tRNA binding"/>
    <property type="evidence" value="ECO:0007669"/>
    <property type="project" value="UniProtKB-UniRule"/>
</dbReference>
<accession>A0A1F7S1P0</accession>
<dbReference type="InterPro" id="IPR001328">
    <property type="entry name" value="Pept_tRNA_hydro"/>
</dbReference>
<comment type="function">
    <text evidence="7">Hydrolyzes ribosome-free peptidyl-tRNAs (with 1 or more amino acids incorporated), which drop off the ribosome during protein synthesis, or as a result of ribosome stalling.</text>
</comment>
<dbReference type="Proteomes" id="UP000178797">
    <property type="component" value="Unassembled WGS sequence"/>
</dbReference>
<dbReference type="InterPro" id="IPR018171">
    <property type="entry name" value="Pept_tRNA_hydro_CS"/>
</dbReference>
<evidence type="ECO:0000256" key="1">
    <source>
        <dbReference type="ARBA" id="ARBA00013260"/>
    </source>
</evidence>
<dbReference type="InterPro" id="IPR036416">
    <property type="entry name" value="Pept_tRNA_hydro_sf"/>
</dbReference>
<dbReference type="Pfam" id="PF01195">
    <property type="entry name" value="Pept_tRNA_hydro"/>
    <property type="match status" value="1"/>
</dbReference>
<evidence type="ECO:0000256" key="9">
    <source>
        <dbReference type="RuleBase" id="RU004320"/>
    </source>
</evidence>
<dbReference type="PROSITE" id="PS01196">
    <property type="entry name" value="PEPT_TRNA_HYDROL_2"/>
    <property type="match status" value="1"/>
</dbReference>
<evidence type="ECO:0000313" key="11">
    <source>
        <dbReference type="Proteomes" id="UP000178797"/>
    </source>
</evidence>
<keyword evidence="4 7" id="KW-0694">RNA-binding</keyword>
<dbReference type="SUPFAM" id="SSF53178">
    <property type="entry name" value="Peptidyl-tRNA hydrolase-like"/>
    <property type="match status" value="1"/>
</dbReference>
<dbReference type="AlphaFoldDB" id="A0A1F7S1P0"/>
<dbReference type="HAMAP" id="MF_00083">
    <property type="entry name" value="Pept_tRNA_hydro_bact"/>
    <property type="match status" value="1"/>
</dbReference>
<feature type="binding site" evidence="7">
    <location>
        <position position="67"/>
    </location>
    <ligand>
        <name>tRNA</name>
        <dbReference type="ChEBI" id="CHEBI:17843"/>
    </ligand>
</feature>
<feature type="site" description="Discriminates between blocked and unblocked aminoacyl-tRNA" evidence="7">
    <location>
        <position position="12"/>
    </location>
</feature>
<dbReference type="PANTHER" id="PTHR17224">
    <property type="entry name" value="PEPTIDYL-TRNA HYDROLASE"/>
    <property type="match status" value="1"/>
</dbReference>
<sequence>MKSLKLIVGLGNPETRYKNTKHNIGFKIVDSIGKAYKIKTNKEFALSKVGTGNIKSSDIVLAKPQTYVNNSGKAVKKLLDFFSFSVENLVVIHDDLDLEKGVLKIKQRGGDGGHNGLKSIIRELESDNFLRLRLGIGRPSPQGDVVNYVLSSFHEEDKEWLESLADRAIKAVEILLTGGITAAMNEFNRRS</sequence>
<comment type="similarity">
    <text evidence="5 7 9">Belongs to the PTH family.</text>
</comment>
<dbReference type="GO" id="GO:0072344">
    <property type="term" value="P:rescue of stalled ribosome"/>
    <property type="evidence" value="ECO:0007669"/>
    <property type="project" value="UniProtKB-UniRule"/>
</dbReference>
<feature type="binding site" evidence="7">
    <location>
        <position position="115"/>
    </location>
    <ligand>
        <name>tRNA</name>
        <dbReference type="ChEBI" id="CHEBI:17843"/>
    </ligand>
</feature>
<keyword evidence="7" id="KW-0963">Cytoplasm</keyword>
<comment type="subcellular location">
    <subcellularLocation>
        <location evidence="7">Cytoplasm</location>
    </subcellularLocation>
</comment>
<dbReference type="EMBL" id="MGDE01000019">
    <property type="protein sequence ID" value="OGL47722.1"/>
    <property type="molecule type" value="Genomic_DNA"/>
</dbReference>
<dbReference type="GO" id="GO:0005737">
    <property type="term" value="C:cytoplasm"/>
    <property type="evidence" value="ECO:0007669"/>
    <property type="project" value="UniProtKB-SubCell"/>
</dbReference>
<dbReference type="PANTHER" id="PTHR17224:SF1">
    <property type="entry name" value="PEPTIDYL-TRNA HYDROLASE"/>
    <property type="match status" value="1"/>
</dbReference>
<name>A0A1F7S1P0_9BACT</name>
<evidence type="ECO:0000256" key="8">
    <source>
        <dbReference type="RuleBase" id="RU000673"/>
    </source>
</evidence>
<comment type="function">
    <text evidence="7">Catalyzes the release of premature peptidyl moieties from peptidyl-tRNA molecules trapped in stalled 50S ribosomal subunits, and thus maintains levels of free tRNAs and 50S ribosomes.</text>
</comment>
<reference evidence="10 11" key="1">
    <citation type="journal article" date="2016" name="Nat. Commun.">
        <title>Thousands of microbial genomes shed light on interconnected biogeochemical processes in an aquifer system.</title>
        <authorList>
            <person name="Anantharaman K."/>
            <person name="Brown C.T."/>
            <person name="Hug L.A."/>
            <person name="Sharon I."/>
            <person name="Castelle C.J."/>
            <person name="Probst A.J."/>
            <person name="Thomas B.C."/>
            <person name="Singh A."/>
            <person name="Wilkins M.J."/>
            <person name="Karaoz U."/>
            <person name="Brodie E.L."/>
            <person name="Williams K.H."/>
            <person name="Hubbard S.S."/>
            <person name="Banfield J.F."/>
        </authorList>
    </citation>
    <scope>NUCLEOTIDE SEQUENCE [LARGE SCALE GENOMIC DNA]</scope>
</reference>
<feature type="site" description="Stabilizes the basic form of H active site to accept a proton" evidence="7">
    <location>
        <position position="94"/>
    </location>
</feature>
<evidence type="ECO:0000256" key="7">
    <source>
        <dbReference type="HAMAP-Rule" id="MF_00083"/>
    </source>
</evidence>
<comment type="caution">
    <text evidence="10">The sequence shown here is derived from an EMBL/GenBank/DDBJ whole genome shotgun (WGS) entry which is preliminary data.</text>
</comment>
<feature type="binding site" evidence="7">
    <location>
        <position position="17"/>
    </location>
    <ligand>
        <name>tRNA</name>
        <dbReference type="ChEBI" id="CHEBI:17843"/>
    </ligand>
</feature>
<feature type="binding site" evidence="7">
    <location>
        <position position="69"/>
    </location>
    <ligand>
        <name>tRNA</name>
        <dbReference type="ChEBI" id="CHEBI:17843"/>
    </ligand>
</feature>
<dbReference type="GO" id="GO:0004045">
    <property type="term" value="F:peptidyl-tRNA hydrolase activity"/>
    <property type="evidence" value="ECO:0007669"/>
    <property type="project" value="UniProtKB-UniRule"/>
</dbReference>
<dbReference type="FunFam" id="3.40.50.1470:FF:000001">
    <property type="entry name" value="Peptidyl-tRNA hydrolase"/>
    <property type="match status" value="1"/>
</dbReference>
<comment type="subunit">
    <text evidence="7">Monomer.</text>
</comment>
<dbReference type="EC" id="3.1.1.29" evidence="1 7"/>
<keyword evidence="2 7" id="KW-0820">tRNA-binding</keyword>